<keyword evidence="7" id="KW-1185">Reference proteome</keyword>
<dbReference type="InterPro" id="IPR001005">
    <property type="entry name" value="SANT/Myb"/>
</dbReference>
<dbReference type="Gene3D" id="1.10.10.60">
    <property type="entry name" value="Homeodomain-like"/>
    <property type="match status" value="2"/>
</dbReference>
<feature type="domain" description="Myb-like" evidence="4">
    <location>
        <begin position="169"/>
        <end position="220"/>
    </location>
</feature>
<name>A0A9Q0HA03_9MAGN</name>
<keyword evidence="1" id="KW-0677">Repeat</keyword>
<dbReference type="GO" id="GO:0000981">
    <property type="term" value="F:DNA-binding transcription factor activity, RNA polymerase II-specific"/>
    <property type="evidence" value="ECO:0007669"/>
    <property type="project" value="TreeGrafter"/>
</dbReference>
<keyword evidence="2" id="KW-0238">DNA-binding</keyword>
<dbReference type="EMBL" id="JAMYWD010000009">
    <property type="protein sequence ID" value="KAJ4961995.1"/>
    <property type="molecule type" value="Genomic_DNA"/>
</dbReference>
<dbReference type="InterPro" id="IPR009057">
    <property type="entry name" value="Homeodomain-like_sf"/>
</dbReference>
<dbReference type="SUPFAM" id="SSF46689">
    <property type="entry name" value="Homeodomain-like"/>
    <property type="match status" value="1"/>
</dbReference>
<dbReference type="PANTHER" id="PTHR45614:SF285">
    <property type="entry name" value="TRANSCRIPTION FACTOR MYB98"/>
    <property type="match status" value="1"/>
</dbReference>
<feature type="domain" description="Myb-like" evidence="4">
    <location>
        <begin position="221"/>
        <end position="271"/>
    </location>
</feature>
<feature type="domain" description="HTH myb-type" evidence="5">
    <location>
        <begin position="225"/>
        <end position="275"/>
    </location>
</feature>
<feature type="compositionally biased region" description="Basic residues" evidence="3">
    <location>
        <begin position="269"/>
        <end position="284"/>
    </location>
</feature>
<organism evidence="6 7">
    <name type="scientific">Protea cynaroides</name>
    <dbReference type="NCBI Taxonomy" id="273540"/>
    <lineage>
        <taxon>Eukaryota</taxon>
        <taxon>Viridiplantae</taxon>
        <taxon>Streptophyta</taxon>
        <taxon>Embryophyta</taxon>
        <taxon>Tracheophyta</taxon>
        <taxon>Spermatophyta</taxon>
        <taxon>Magnoliopsida</taxon>
        <taxon>Proteales</taxon>
        <taxon>Proteaceae</taxon>
        <taxon>Protea</taxon>
    </lineage>
</organism>
<protein>
    <submittedName>
        <fullName evidence="6">Uncharacterized protein</fullName>
    </submittedName>
</protein>
<evidence type="ECO:0000256" key="1">
    <source>
        <dbReference type="ARBA" id="ARBA00022737"/>
    </source>
</evidence>
<accession>A0A9Q0HA03</accession>
<dbReference type="Proteomes" id="UP001141806">
    <property type="component" value="Unassembled WGS sequence"/>
</dbReference>
<dbReference type="GO" id="GO:0005634">
    <property type="term" value="C:nucleus"/>
    <property type="evidence" value="ECO:0007669"/>
    <property type="project" value="TreeGrafter"/>
</dbReference>
<dbReference type="PANTHER" id="PTHR45614">
    <property type="entry name" value="MYB PROTEIN-RELATED"/>
    <property type="match status" value="1"/>
</dbReference>
<dbReference type="InterPro" id="IPR017930">
    <property type="entry name" value="Myb_dom"/>
</dbReference>
<dbReference type="PROSITE" id="PS51294">
    <property type="entry name" value="HTH_MYB"/>
    <property type="match status" value="2"/>
</dbReference>
<proteinExistence type="predicted"/>
<dbReference type="Pfam" id="PF13921">
    <property type="entry name" value="Myb_DNA-bind_6"/>
    <property type="match status" value="1"/>
</dbReference>
<evidence type="ECO:0000313" key="7">
    <source>
        <dbReference type="Proteomes" id="UP001141806"/>
    </source>
</evidence>
<evidence type="ECO:0000259" key="4">
    <source>
        <dbReference type="PROSITE" id="PS50090"/>
    </source>
</evidence>
<sequence length="417" mass="48036">MEFETKYIDSRSFQPAISPENYMKPGFGDGFPSLDDCLSKGSLQDFFQFNQCPVHGLSLISKSGFFPPYFDQYETLGGGSSSNFNISEPKSFMENFQDRVFKNFPPRIMPEVTDLDRNYHSLNFQNLESHNLGYLHELSGIDLGNSFCMKMGMDKKNVPSKKKTKAQKNTNVIKGQWTPEEDSLLLDLVKEHGERKWSHIAQMLHGRVGKQCRERWHNHLRPNIKKDTWTEEEDKILIKCHGDVGNKWAEIAKRLPGRTENSIKNHWNATRRRQLSRRKGRSSKQQKSCSLLQKYINSLVATSNMEDNQRNSCTETNMQAVNPMVRPPTQTETIEFYASDRLVPNYDFSETLDFTFNMKMVPEKYSLAAIFDDEMPAPPVVDETPSEMDLPADMDAVLQYDVKGEMDLMEMISQTSN</sequence>
<comment type="caution">
    <text evidence="6">The sequence shown here is derived from an EMBL/GenBank/DDBJ whole genome shotgun (WGS) entry which is preliminary data.</text>
</comment>
<dbReference type="OrthoDB" id="2143914at2759"/>
<dbReference type="PROSITE" id="PS50090">
    <property type="entry name" value="MYB_LIKE"/>
    <property type="match status" value="2"/>
</dbReference>
<dbReference type="GO" id="GO:0000978">
    <property type="term" value="F:RNA polymerase II cis-regulatory region sequence-specific DNA binding"/>
    <property type="evidence" value="ECO:0007669"/>
    <property type="project" value="TreeGrafter"/>
</dbReference>
<dbReference type="SMART" id="SM00717">
    <property type="entry name" value="SANT"/>
    <property type="match status" value="2"/>
</dbReference>
<reference evidence="6" key="1">
    <citation type="journal article" date="2023" name="Plant J.">
        <title>The genome of the king protea, Protea cynaroides.</title>
        <authorList>
            <person name="Chang J."/>
            <person name="Duong T.A."/>
            <person name="Schoeman C."/>
            <person name="Ma X."/>
            <person name="Roodt D."/>
            <person name="Barker N."/>
            <person name="Li Z."/>
            <person name="Van de Peer Y."/>
            <person name="Mizrachi E."/>
        </authorList>
    </citation>
    <scope>NUCLEOTIDE SEQUENCE</scope>
    <source>
        <tissue evidence="6">Young leaves</tissue>
    </source>
</reference>
<evidence type="ECO:0000313" key="6">
    <source>
        <dbReference type="EMBL" id="KAJ4961995.1"/>
    </source>
</evidence>
<gene>
    <name evidence="6" type="ORF">NE237_021905</name>
</gene>
<dbReference type="CDD" id="cd00167">
    <property type="entry name" value="SANT"/>
    <property type="match status" value="2"/>
</dbReference>
<evidence type="ECO:0000256" key="3">
    <source>
        <dbReference type="SAM" id="MobiDB-lite"/>
    </source>
</evidence>
<evidence type="ECO:0000256" key="2">
    <source>
        <dbReference type="ARBA" id="ARBA00023125"/>
    </source>
</evidence>
<feature type="domain" description="HTH myb-type" evidence="5">
    <location>
        <begin position="169"/>
        <end position="224"/>
    </location>
</feature>
<evidence type="ECO:0000259" key="5">
    <source>
        <dbReference type="PROSITE" id="PS51294"/>
    </source>
</evidence>
<feature type="region of interest" description="Disordered" evidence="3">
    <location>
        <begin position="263"/>
        <end position="287"/>
    </location>
</feature>
<dbReference type="FunFam" id="1.10.10.60:FF:000010">
    <property type="entry name" value="Transcriptional activator Myb isoform A"/>
    <property type="match status" value="1"/>
</dbReference>
<dbReference type="InterPro" id="IPR050560">
    <property type="entry name" value="MYB_TF"/>
</dbReference>
<dbReference type="AlphaFoldDB" id="A0A9Q0HA03"/>